<evidence type="ECO:0000313" key="3">
    <source>
        <dbReference type="EMBL" id="PVD32244.1"/>
    </source>
</evidence>
<dbReference type="OrthoDB" id="6215849at2759"/>
<feature type="signal peptide" evidence="2">
    <location>
        <begin position="1"/>
        <end position="18"/>
    </location>
</feature>
<comment type="caution">
    <text evidence="3">The sequence shown here is derived from an EMBL/GenBank/DDBJ whole genome shotgun (WGS) entry which is preliminary data.</text>
</comment>
<gene>
    <name evidence="3" type="ORF">C0Q70_07677</name>
</gene>
<proteinExistence type="predicted"/>
<feature type="region of interest" description="Disordered" evidence="1">
    <location>
        <begin position="315"/>
        <end position="339"/>
    </location>
</feature>
<organism evidence="3 4">
    <name type="scientific">Pomacea canaliculata</name>
    <name type="common">Golden apple snail</name>
    <dbReference type="NCBI Taxonomy" id="400727"/>
    <lineage>
        <taxon>Eukaryota</taxon>
        <taxon>Metazoa</taxon>
        <taxon>Spiralia</taxon>
        <taxon>Lophotrochozoa</taxon>
        <taxon>Mollusca</taxon>
        <taxon>Gastropoda</taxon>
        <taxon>Caenogastropoda</taxon>
        <taxon>Architaenioglossa</taxon>
        <taxon>Ampullarioidea</taxon>
        <taxon>Ampullariidae</taxon>
        <taxon>Pomacea</taxon>
    </lineage>
</organism>
<dbReference type="Proteomes" id="UP000245119">
    <property type="component" value="Linkage Group LG4"/>
</dbReference>
<evidence type="ECO:0000256" key="1">
    <source>
        <dbReference type="SAM" id="MobiDB-lite"/>
    </source>
</evidence>
<accession>A0A2T7PFP7</accession>
<sequence>MTALHLFVVVLTVVTAVAEYSPPYPTVGKVYKPTEYKPTYAPDYKKPEYPSKPAYPPVYDGNQDYKKPEYPSKPAYPPVYDGNQDYKKPEYPVYEDKPYGEKSTGADVRSAIDAVGVLITKKDELYTNLDIYETLIQVAAERLNLINQRELPAVRLDISQTDASITLLDQEVNTLRDRAARADVTATAALASANATSDVIRQQRALVAQISKNNTDDARRIAQFQGDLRNLEAYFLKELDTQIGQLTSLLAKERQNLKTVTAFVDGRKCEYGYVALLSNPDTASVQFVTKFNQAPSVDIVLSGYVSLLNARLGPGDRYPPGNNYPPQSTYGDYPKGDDSSYKNEVQNVQVVVSDVTEKGFTARVINTNAENFYLRKATAKYVACQNLNSEVYY</sequence>
<feature type="chain" id="PRO_5015476000" evidence="2">
    <location>
        <begin position="19"/>
        <end position="393"/>
    </location>
</feature>
<protein>
    <submittedName>
        <fullName evidence="3">Uncharacterized protein</fullName>
    </submittedName>
</protein>
<dbReference type="EMBL" id="PZQS01000004">
    <property type="protein sequence ID" value="PVD32244.1"/>
    <property type="molecule type" value="Genomic_DNA"/>
</dbReference>
<keyword evidence="4" id="KW-1185">Reference proteome</keyword>
<evidence type="ECO:0000256" key="2">
    <source>
        <dbReference type="SAM" id="SignalP"/>
    </source>
</evidence>
<evidence type="ECO:0000313" key="4">
    <source>
        <dbReference type="Proteomes" id="UP000245119"/>
    </source>
</evidence>
<name>A0A2T7PFP7_POMCA</name>
<reference evidence="3 4" key="1">
    <citation type="submission" date="2018-04" db="EMBL/GenBank/DDBJ databases">
        <title>The genome of golden apple snail Pomacea canaliculata provides insight into stress tolerance and invasive adaptation.</title>
        <authorList>
            <person name="Liu C."/>
            <person name="Liu B."/>
            <person name="Ren Y."/>
            <person name="Zhang Y."/>
            <person name="Wang H."/>
            <person name="Li S."/>
            <person name="Jiang F."/>
            <person name="Yin L."/>
            <person name="Zhang G."/>
            <person name="Qian W."/>
            <person name="Fan W."/>
        </authorList>
    </citation>
    <scope>NUCLEOTIDE SEQUENCE [LARGE SCALE GENOMIC DNA]</scope>
    <source>
        <strain evidence="3">SZHN2017</strain>
        <tissue evidence="3">Muscle</tissue>
    </source>
</reference>
<dbReference type="AlphaFoldDB" id="A0A2T7PFP7"/>
<keyword evidence="2" id="KW-0732">Signal</keyword>